<accession>A0A829QNU4</accession>
<reference evidence="1 2" key="1">
    <citation type="submission" date="2013-12" db="EMBL/GenBank/DDBJ databases">
        <authorList>
            <person name="Zelazny A."/>
            <person name="Olivier K."/>
            <person name="Holland S."/>
            <person name="Lenaerts A."/>
            <person name="Ordway D."/>
            <person name="DeGroote M.A."/>
            <person name="Parker T."/>
            <person name="Sizemore C."/>
            <person name="Tallon L.J."/>
            <person name="Sadzewicz L.K."/>
            <person name="Sengamalay N."/>
            <person name="Fraser C.M."/>
            <person name="Hine E."/>
            <person name="Shefchek K.A."/>
            <person name="Das S.P."/>
            <person name="Tettelin H."/>
        </authorList>
    </citation>
    <scope>NUCLEOTIDE SEQUENCE [LARGE SCALE GENOMIC DNA]</scope>
    <source>
        <strain evidence="1 2">1948</strain>
    </source>
</reference>
<dbReference type="EMBL" id="JAOH01000002">
    <property type="protein sequence ID" value="EUA64216.1"/>
    <property type="molecule type" value="Genomic_DNA"/>
</dbReference>
<dbReference type="PROSITE" id="PS51257">
    <property type="entry name" value="PROKAR_LIPOPROTEIN"/>
    <property type="match status" value="1"/>
</dbReference>
<gene>
    <name evidence="1" type="ORF">I542_4384</name>
</gene>
<organism evidence="1 2">
    <name type="scientific">Mycobacteroides abscessus 1948</name>
    <dbReference type="NCBI Taxonomy" id="1299323"/>
    <lineage>
        <taxon>Bacteria</taxon>
        <taxon>Bacillati</taxon>
        <taxon>Actinomycetota</taxon>
        <taxon>Actinomycetes</taxon>
        <taxon>Mycobacteriales</taxon>
        <taxon>Mycobacteriaceae</taxon>
        <taxon>Mycobacteroides</taxon>
        <taxon>Mycobacteroides abscessus</taxon>
    </lineage>
</organism>
<dbReference type="AlphaFoldDB" id="A0A829QNU4"/>
<dbReference type="Proteomes" id="UP000021210">
    <property type="component" value="Unassembled WGS sequence"/>
</dbReference>
<sequence>MPPAEVRLWRSFDSAADFNPVWWCGQTYTSAGCRDLRYSLIL</sequence>
<proteinExistence type="predicted"/>
<protein>
    <submittedName>
        <fullName evidence="1">Uncharacterized protein</fullName>
    </submittedName>
</protein>
<evidence type="ECO:0000313" key="2">
    <source>
        <dbReference type="Proteomes" id="UP000021210"/>
    </source>
</evidence>
<name>A0A829QNU4_9MYCO</name>
<evidence type="ECO:0000313" key="1">
    <source>
        <dbReference type="EMBL" id="EUA64216.1"/>
    </source>
</evidence>
<comment type="caution">
    <text evidence="1">The sequence shown here is derived from an EMBL/GenBank/DDBJ whole genome shotgun (WGS) entry which is preliminary data.</text>
</comment>